<dbReference type="AlphaFoldDB" id="A0A1F8DXA0"/>
<comment type="caution">
    <text evidence="1">The sequence shown here is derived from an EMBL/GenBank/DDBJ whole genome shotgun (WGS) entry which is preliminary data.</text>
</comment>
<evidence type="ECO:0000313" key="1">
    <source>
        <dbReference type="EMBL" id="OGM93180.1"/>
    </source>
</evidence>
<proteinExistence type="predicted"/>
<protein>
    <submittedName>
        <fullName evidence="1">Uncharacterized protein</fullName>
    </submittedName>
</protein>
<name>A0A1F8DXA0_9BACT</name>
<sequence>MNASTASTDPQGPTKKLTAPLAQQFELALAKRSKEKVKPVLPDLDAIQVAVVSDDDIEEQIKEARGRSAYAQKAAQKIIMIRARQLQINLVKERGGMLTSSDVAELKKLKAEEEKILGAGDEELQKSLRFALFIEEIRSGVASAENALAFLARAVEIGRFREPTDAEKQAFRVADNKYPSGTLFYAKKAYLSVHTGAPQRALEAELRKFIGAVKKNDGKAEQAEIDHILQSGEADLGNMRKGIVGTYVLNLPHREVKGKVFRAGAALVAVEQKKIGKGGEMTIIKIGKGAGTLAWMNEHKGTWISLSSFRRDASDKNLAGELLVFSDKFIRVLSAAVVAGRRATAA</sequence>
<dbReference type="STRING" id="1802559.A2372_02120"/>
<reference evidence="1 2" key="1">
    <citation type="journal article" date="2016" name="Nat. Commun.">
        <title>Thousands of microbial genomes shed light on interconnected biogeochemical processes in an aquifer system.</title>
        <authorList>
            <person name="Anantharaman K."/>
            <person name="Brown C.T."/>
            <person name="Hug L.A."/>
            <person name="Sharon I."/>
            <person name="Castelle C.J."/>
            <person name="Probst A.J."/>
            <person name="Thomas B.C."/>
            <person name="Singh A."/>
            <person name="Wilkins M.J."/>
            <person name="Karaoz U."/>
            <person name="Brodie E.L."/>
            <person name="Williams K.H."/>
            <person name="Hubbard S.S."/>
            <person name="Banfield J.F."/>
        </authorList>
    </citation>
    <scope>NUCLEOTIDE SEQUENCE [LARGE SCALE GENOMIC DNA]</scope>
</reference>
<organism evidence="1 2">
    <name type="scientific">Candidatus Wolfebacteria bacterium RIFOXYB1_FULL_54_12</name>
    <dbReference type="NCBI Taxonomy" id="1802559"/>
    <lineage>
        <taxon>Bacteria</taxon>
        <taxon>Candidatus Wolfeibacteriota</taxon>
    </lineage>
</organism>
<evidence type="ECO:0000313" key="2">
    <source>
        <dbReference type="Proteomes" id="UP000176422"/>
    </source>
</evidence>
<dbReference type="Proteomes" id="UP000176422">
    <property type="component" value="Unassembled WGS sequence"/>
</dbReference>
<dbReference type="EMBL" id="MGIT01000001">
    <property type="protein sequence ID" value="OGM93180.1"/>
    <property type="molecule type" value="Genomic_DNA"/>
</dbReference>
<gene>
    <name evidence="1" type="ORF">A2372_02120</name>
</gene>
<accession>A0A1F8DXA0</accession>